<evidence type="ECO:0000313" key="3">
    <source>
        <dbReference type="Proteomes" id="UP000001811"/>
    </source>
</evidence>
<dbReference type="AlphaFoldDB" id="A0A5F9CT05"/>
<dbReference type="EMBL" id="AAGW02019280">
    <property type="status" value="NOT_ANNOTATED_CDS"/>
    <property type="molecule type" value="Genomic_DNA"/>
</dbReference>
<dbReference type="InParanoid" id="A0A5F9CT05"/>
<dbReference type="EMBL" id="AAGW02019278">
    <property type="status" value="NOT_ANNOTATED_CDS"/>
    <property type="molecule type" value="Genomic_DNA"/>
</dbReference>
<keyword evidence="3" id="KW-1185">Reference proteome</keyword>
<reference evidence="2 3" key="1">
    <citation type="journal article" date="2011" name="Nature">
        <title>A high-resolution map of human evolutionary constraint using 29 mammals.</title>
        <authorList>
            <person name="Lindblad-Toh K."/>
            <person name="Garber M."/>
            <person name="Zuk O."/>
            <person name="Lin M.F."/>
            <person name="Parker B.J."/>
            <person name="Washietl S."/>
            <person name="Kheradpour P."/>
            <person name="Ernst J."/>
            <person name="Jordan G."/>
            <person name="Mauceli E."/>
            <person name="Ward L.D."/>
            <person name="Lowe C.B."/>
            <person name="Holloway A.K."/>
            <person name="Clamp M."/>
            <person name="Gnerre S."/>
            <person name="Alfoldi J."/>
            <person name="Beal K."/>
            <person name="Chang J."/>
            <person name="Clawson H."/>
            <person name="Cuff J."/>
            <person name="Di Palma F."/>
            <person name="Fitzgerald S."/>
            <person name="Flicek P."/>
            <person name="Guttman M."/>
            <person name="Hubisz M.J."/>
            <person name="Jaffe D.B."/>
            <person name="Jungreis I."/>
            <person name="Kent W.J."/>
            <person name="Kostka D."/>
            <person name="Lara M."/>
            <person name="Martins A.L."/>
            <person name="Massingham T."/>
            <person name="Moltke I."/>
            <person name="Raney B.J."/>
            <person name="Rasmussen M.D."/>
            <person name="Robinson J."/>
            <person name="Stark A."/>
            <person name="Vilella A.J."/>
            <person name="Wen J."/>
            <person name="Xie X."/>
            <person name="Zody M.C."/>
            <person name="Baldwin J."/>
            <person name="Bloom T."/>
            <person name="Chin C.W."/>
            <person name="Heiman D."/>
            <person name="Nicol R."/>
            <person name="Nusbaum C."/>
            <person name="Young S."/>
            <person name="Wilkinson J."/>
            <person name="Worley K.C."/>
            <person name="Kovar C.L."/>
            <person name="Muzny D.M."/>
            <person name="Gibbs R.A."/>
            <person name="Cree A."/>
            <person name="Dihn H.H."/>
            <person name="Fowler G."/>
            <person name="Jhangiani S."/>
            <person name="Joshi V."/>
            <person name="Lee S."/>
            <person name="Lewis L.R."/>
            <person name="Nazareth L.V."/>
            <person name="Okwuonu G."/>
            <person name="Santibanez J."/>
            <person name="Warren W.C."/>
            <person name="Mardis E.R."/>
            <person name="Weinstock G.M."/>
            <person name="Wilson R.K."/>
            <person name="Delehaunty K."/>
            <person name="Dooling D."/>
            <person name="Fronik C."/>
            <person name="Fulton L."/>
            <person name="Fulton B."/>
            <person name="Graves T."/>
            <person name="Minx P."/>
            <person name="Sodergren E."/>
            <person name="Birney E."/>
            <person name="Margulies E.H."/>
            <person name="Herrero J."/>
            <person name="Green E.D."/>
            <person name="Haussler D."/>
            <person name="Siepel A."/>
            <person name="Goldman N."/>
            <person name="Pollard K.S."/>
            <person name="Pedersen J.S."/>
            <person name="Lander E.S."/>
            <person name="Kellis M."/>
        </authorList>
    </citation>
    <scope>NUCLEOTIDE SEQUENCE [LARGE SCALE GENOMIC DNA]</scope>
    <source>
        <strain evidence="2 3">Thorbecke inbred</strain>
    </source>
</reference>
<dbReference type="EMBL" id="AAGW02019279">
    <property type="status" value="NOT_ANNOTATED_CDS"/>
    <property type="molecule type" value="Genomic_DNA"/>
</dbReference>
<accession>A0A5F9CT05</accession>
<dbReference type="Proteomes" id="UP000001811">
    <property type="component" value="Chromosome 12"/>
</dbReference>
<dbReference type="EMBL" id="AAGW02019275">
    <property type="status" value="NOT_ANNOTATED_CDS"/>
    <property type="molecule type" value="Genomic_DNA"/>
</dbReference>
<feature type="region of interest" description="Disordered" evidence="1">
    <location>
        <begin position="54"/>
        <end position="74"/>
    </location>
</feature>
<dbReference type="EMBL" id="AAGW02019273">
    <property type="status" value="NOT_ANNOTATED_CDS"/>
    <property type="molecule type" value="Genomic_DNA"/>
</dbReference>
<name>A0A5F9CT05_RABIT</name>
<dbReference type="EMBL" id="AAGW02019272">
    <property type="status" value="NOT_ANNOTATED_CDS"/>
    <property type="molecule type" value="Genomic_DNA"/>
</dbReference>
<dbReference type="EMBL" id="AAGW02019277">
    <property type="status" value="NOT_ANNOTATED_CDS"/>
    <property type="molecule type" value="Genomic_DNA"/>
</dbReference>
<proteinExistence type="predicted"/>
<dbReference type="Ensembl" id="ENSOCUT00000056758.1">
    <property type="protein sequence ID" value="ENSOCUP00000036456.1"/>
    <property type="gene ID" value="ENSOCUG00000032043.1"/>
</dbReference>
<dbReference type="EMBL" id="AAGW02019271">
    <property type="status" value="NOT_ANNOTATED_CDS"/>
    <property type="molecule type" value="Genomic_DNA"/>
</dbReference>
<dbReference type="EMBL" id="AAGW02019276">
    <property type="status" value="NOT_ANNOTATED_CDS"/>
    <property type="molecule type" value="Genomic_DNA"/>
</dbReference>
<evidence type="ECO:0000313" key="2">
    <source>
        <dbReference type="Ensembl" id="ENSOCUP00000036456.1"/>
    </source>
</evidence>
<sequence length="144" mass="15731">MTHSSCSSIARLKYVLELTKRHPHSLAILNSSRHWDHHSLLLLGLSRSPADHTESCDDRATATASPTRGAHHKRTRVDGFHAGAATVMAVLHLGAGLVPLAVKSLTGIHDVHSELLVDALGRLIECQLHDVFLRLIKHALEISK</sequence>
<dbReference type="Bgee" id="ENSOCUG00000032043">
    <property type="expression patterns" value="Expressed in frontal cortex and 1 other cell type or tissue"/>
</dbReference>
<reference evidence="2" key="2">
    <citation type="submission" date="2025-08" db="UniProtKB">
        <authorList>
            <consortium name="Ensembl"/>
        </authorList>
    </citation>
    <scope>IDENTIFICATION</scope>
    <source>
        <strain evidence="2">Thorbecke</strain>
    </source>
</reference>
<protein>
    <submittedName>
        <fullName evidence="2">Uncharacterized protein</fullName>
    </submittedName>
</protein>
<evidence type="ECO:0000256" key="1">
    <source>
        <dbReference type="SAM" id="MobiDB-lite"/>
    </source>
</evidence>
<organism evidence="2 3">
    <name type="scientific">Oryctolagus cuniculus</name>
    <name type="common">Rabbit</name>
    <dbReference type="NCBI Taxonomy" id="9986"/>
    <lineage>
        <taxon>Eukaryota</taxon>
        <taxon>Metazoa</taxon>
        <taxon>Chordata</taxon>
        <taxon>Craniata</taxon>
        <taxon>Vertebrata</taxon>
        <taxon>Euteleostomi</taxon>
        <taxon>Mammalia</taxon>
        <taxon>Eutheria</taxon>
        <taxon>Euarchontoglires</taxon>
        <taxon>Glires</taxon>
        <taxon>Lagomorpha</taxon>
        <taxon>Leporidae</taxon>
        <taxon>Oryctolagus</taxon>
    </lineage>
</organism>
<reference evidence="2" key="3">
    <citation type="submission" date="2025-09" db="UniProtKB">
        <authorList>
            <consortium name="Ensembl"/>
        </authorList>
    </citation>
    <scope>IDENTIFICATION</scope>
    <source>
        <strain evidence="2">Thorbecke</strain>
    </source>
</reference>
<dbReference type="EMBL" id="AAGW02019274">
    <property type="status" value="NOT_ANNOTATED_CDS"/>
    <property type="molecule type" value="Genomic_DNA"/>
</dbReference>